<accession>A0ACC0UXN3</accession>
<reference evidence="1" key="1">
    <citation type="submission" date="2022-10" db="EMBL/GenBank/DDBJ databases">
        <title>Complete Genome of Trichothecium roseum strain YXFP-22015, a Plant Pathogen Isolated from Citrus.</title>
        <authorList>
            <person name="Wang Y."/>
            <person name="Zhu L."/>
        </authorList>
    </citation>
    <scope>NUCLEOTIDE SEQUENCE</scope>
    <source>
        <strain evidence="1">YXFP-22015</strain>
    </source>
</reference>
<comment type="caution">
    <text evidence="1">The sequence shown here is derived from an EMBL/GenBank/DDBJ whole genome shotgun (WGS) entry which is preliminary data.</text>
</comment>
<keyword evidence="2" id="KW-1185">Reference proteome</keyword>
<evidence type="ECO:0000313" key="2">
    <source>
        <dbReference type="Proteomes" id="UP001163324"/>
    </source>
</evidence>
<protein>
    <submittedName>
        <fullName evidence="1">Uncharacterized protein</fullName>
    </submittedName>
</protein>
<sequence length="240" mass="26161">MADPGPLASLSITHVYYDPEDNISYLCAYLALIPQALCVVYATLILTTREAEVVLVGGGQFLCEALNFCLKRVFKEGRPPRIHGKGYGMPSSHAQFVAFWASSVVLFLLVRHSPPPASASARASGGGAFHNCRPWSLVERALVSVAAVALAAAVTWSRVYLGYHTPRQVAVGSAAGILTAVTWFAFTAVLRRAGLVAWALETPIARLFRTRDLVVEEDPCQAGWEKWEHRRLQAQQAKAK</sequence>
<proteinExistence type="predicted"/>
<evidence type="ECO:0000313" key="1">
    <source>
        <dbReference type="EMBL" id="KAI9898300.1"/>
    </source>
</evidence>
<dbReference type="Proteomes" id="UP001163324">
    <property type="component" value="Chromosome 6"/>
</dbReference>
<name>A0ACC0UXN3_9HYPO</name>
<gene>
    <name evidence="1" type="ORF">N3K66_006660</name>
</gene>
<dbReference type="EMBL" id="CM047945">
    <property type="protein sequence ID" value="KAI9898300.1"/>
    <property type="molecule type" value="Genomic_DNA"/>
</dbReference>
<organism evidence="1 2">
    <name type="scientific">Trichothecium roseum</name>
    <dbReference type="NCBI Taxonomy" id="47278"/>
    <lineage>
        <taxon>Eukaryota</taxon>
        <taxon>Fungi</taxon>
        <taxon>Dikarya</taxon>
        <taxon>Ascomycota</taxon>
        <taxon>Pezizomycotina</taxon>
        <taxon>Sordariomycetes</taxon>
        <taxon>Hypocreomycetidae</taxon>
        <taxon>Hypocreales</taxon>
        <taxon>Hypocreales incertae sedis</taxon>
        <taxon>Trichothecium</taxon>
    </lineage>
</organism>